<reference evidence="1" key="1">
    <citation type="submission" date="2020-03" db="EMBL/GenBank/DDBJ databases">
        <authorList>
            <person name="Guo F."/>
        </authorList>
    </citation>
    <scope>NUCLEOTIDE SEQUENCE</scope>
    <source>
        <strain evidence="1">JCM 30134</strain>
    </source>
</reference>
<organism evidence="1 2">
    <name type="scientific">Pseudomaricurvus hydrocarbonicus</name>
    <dbReference type="NCBI Taxonomy" id="1470433"/>
    <lineage>
        <taxon>Bacteria</taxon>
        <taxon>Pseudomonadati</taxon>
        <taxon>Pseudomonadota</taxon>
        <taxon>Gammaproteobacteria</taxon>
        <taxon>Cellvibrionales</taxon>
        <taxon>Cellvibrionaceae</taxon>
        <taxon>Pseudomaricurvus</taxon>
    </lineage>
</organism>
<dbReference type="EMBL" id="JAAONZ010000019">
    <property type="protein sequence ID" value="NHO67726.1"/>
    <property type="molecule type" value="Genomic_DNA"/>
</dbReference>
<comment type="caution">
    <text evidence="1">The sequence shown here is derived from an EMBL/GenBank/DDBJ whole genome shotgun (WGS) entry which is preliminary data.</text>
</comment>
<gene>
    <name evidence="1" type="ORF">G8770_19440</name>
</gene>
<dbReference type="AlphaFoldDB" id="A0A9E5T2D4"/>
<proteinExistence type="predicted"/>
<dbReference type="Proteomes" id="UP000787472">
    <property type="component" value="Unassembled WGS sequence"/>
</dbReference>
<evidence type="ECO:0000313" key="1">
    <source>
        <dbReference type="EMBL" id="NHO67726.1"/>
    </source>
</evidence>
<accession>A0A9E5T2D4</accession>
<dbReference type="RefSeq" id="WP_167190989.1">
    <property type="nucleotide sequence ID" value="NZ_JAAONZ010000019.1"/>
</dbReference>
<evidence type="ECO:0000313" key="2">
    <source>
        <dbReference type="Proteomes" id="UP000787472"/>
    </source>
</evidence>
<protein>
    <submittedName>
        <fullName evidence="1">Uncharacterized protein</fullName>
    </submittedName>
</protein>
<sequence>MLYRGYFSLAHWSSAGEQFWVRYCAEFQADVFQGGGAVLRKLASRKMQELNAGGISIEDLDIIPGNSSNKPEKIDCVGIFSRALNGGERIEFRI</sequence>
<name>A0A9E5T2D4_9GAMM</name>
<keyword evidence="2" id="KW-1185">Reference proteome</keyword>